<sequence>MEILGLVLLHVGQVETVSSSFFDKVGEKIDNHRLLRGGEEGKMTSATVWEAVSWFAKVACGGKNWSYIGMMPKAGQRKTPNEMHFKRLVMTQTCNR</sequence>
<dbReference type="InParanoid" id="A0A2H3DVH6"/>
<dbReference type="AlphaFoldDB" id="A0A2H3DVH6"/>
<keyword evidence="2" id="KW-1185">Reference proteome</keyword>
<accession>A0A2H3DVH6</accession>
<organism evidence="1 2">
    <name type="scientific">Armillaria gallica</name>
    <name type="common">Bulbous honey fungus</name>
    <name type="synonym">Armillaria bulbosa</name>
    <dbReference type="NCBI Taxonomy" id="47427"/>
    <lineage>
        <taxon>Eukaryota</taxon>
        <taxon>Fungi</taxon>
        <taxon>Dikarya</taxon>
        <taxon>Basidiomycota</taxon>
        <taxon>Agaricomycotina</taxon>
        <taxon>Agaricomycetes</taxon>
        <taxon>Agaricomycetidae</taxon>
        <taxon>Agaricales</taxon>
        <taxon>Marasmiineae</taxon>
        <taxon>Physalacriaceae</taxon>
        <taxon>Armillaria</taxon>
    </lineage>
</organism>
<evidence type="ECO:0000313" key="2">
    <source>
        <dbReference type="Proteomes" id="UP000217790"/>
    </source>
</evidence>
<gene>
    <name evidence="1" type="ORF">ARMGADRAFT_183903</name>
</gene>
<reference evidence="2" key="1">
    <citation type="journal article" date="2017" name="Nat. Ecol. Evol.">
        <title>Genome expansion and lineage-specific genetic innovations in the forest pathogenic fungi Armillaria.</title>
        <authorList>
            <person name="Sipos G."/>
            <person name="Prasanna A.N."/>
            <person name="Walter M.C."/>
            <person name="O'Connor E."/>
            <person name="Balint B."/>
            <person name="Krizsan K."/>
            <person name="Kiss B."/>
            <person name="Hess J."/>
            <person name="Varga T."/>
            <person name="Slot J."/>
            <person name="Riley R."/>
            <person name="Boka B."/>
            <person name="Rigling D."/>
            <person name="Barry K."/>
            <person name="Lee J."/>
            <person name="Mihaltcheva S."/>
            <person name="LaButti K."/>
            <person name="Lipzen A."/>
            <person name="Waldron R."/>
            <person name="Moloney N.M."/>
            <person name="Sperisen C."/>
            <person name="Kredics L."/>
            <person name="Vagvoelgyi C."/>
            <person name="Patrignani A."/>
            <person name="Fitzpatrick D."/>
            <person name="Nagy I."/>
            <person name="Doyle S."/>
            <person name="Anderson J.B."/>
            <person name="Grigoriev I.V."/>
            <person name="Gueldener U."/>
            <person name="Muensterkoetter M."/>
            <person name="Nagy L.G."/>
        </authorList>
    </citation>
    <scope>NUCLEOTIDE SEQUENCE [LARGE SCALE GENOMIC DNA]</scope>
    <source>
        <strain evidence="2">Ar21-2</strain>
    </source>
</reference>
<proteinExistence type="predicted"/>
<name>A0A2H3DVH6_ARMGA</name>
<dbReference type="Proteomes" id="UP000217790">
    <property type="component" value="Unassembled WGS sequence"/>
</dbReference>
<evidence type="ECO:0000313" key="1">
    <source>
        <dbReference type="EMBL" id="PBK92283.1"/>
    </source>
</evidence>
<protein>
    <submittedName>
        <fullName evidence="1">Uncharacterized protein</fullName>
    </submittedName>
</protein>
<dbReference type="EMBL" id="KZ293659">
    <property type="protein sequence ID" value="PBK92283.1"/>
    <property type="molecule type" value="Genomic_DNA"/>
</dbReference>